<evidence type="ECO:0000256" key="1">
    <source>
        <dbReference type="SAM" id="Phobius"/>
    </source>
</evidence>
<feature type="transmembrane region" description="Helical" evidence="1">
    <location>
        <begin position="53"/>
        <end position="75"/>
    </location>
</feature>
<dbReference type="EMBL" id="UGLJ01000002">
    <property type="protein sequence ID" value="STT95572.1"/>
    <property type="molecule type" value="Genomic_DNA"/>
</dbReference>
<evidence type="ECO:0000313" key="2">
    <source>
        <dbReference type="EMBL" id="SQC20725.1"/>
    </source>
</evidence>
<dbReference type="Proteomes" id="UP000250675">
    <property type="component" value="Unassembled WGS sequence"/>
</dbReference>
<dbReference type="AlphaFoldDB" id="A0A2X3DIL9"/>
<gene>
    <name evidence="3" type="ORF">NCTC5052_04078</name>
    <name evidence="2" type="ORF">NCTC9645_01748</name>
</gene>
<feature type="transmembrane region" description="Helical" evidence="1">
    <location>
        <begin position="118"/>
        <end position="137"/>
    </location>
</feature>
<feature type="transmembrane region" description="Helical" evidence="1">
    <location>
        <begin position="149"/>
        <end position="174"/>
    </location>
</feature>
<sequence>MPHEKKQYKKSYKHTLVEYSESTEELSEQDIENSDSAIQNHSNVLKNRQAKAILLDFSLVFILVPFIGFVLYIIIKFMNSTQPRMISPPDNYVDVGIFLFMGTAIWLLYKIRGKSFKNLNDTILFTGTAIGFVLFFHKDVPIIDHNNATWIFGQIVLAGCSVGKALIAFTEFIVERVDETKKSVEKKTYPHP</sequence>
<keyword evidence="1" id="KW-1133">Transmembrane helix</keyword>
<evidence type="ECO:0000313" key="4">
    <source>
        <dbReference type="Proteomes" id="UP000250675"/>
    </source>
</evidence>
<accession>A0A2X3DIL9</accession>
<name>A0A2X3DIL9_KLEPN</name>
<keyword evidence="1" id="KW-0472">Membrane</keyword>
<proteinExistence type="predicted"/>
<evidence type="ECO:0000313" key="3">
    <source>
        <dbReference type="EMBL" id="STT95572.1"/>
    </source>
</evidence>
<evidence type="ECO:0000313" key="5">
    <source>
        <dbReference type="Proteomes" id="UP000254103"/>
    </source>
</evidence>
<dbReference type="RefSeq" id="WP_115234145.1">
    <property type="nucleotide sequence ID" value="NZ_JALDBF010000006.1"/>
</dbReference>
<protein>
    <submittedName>
        <fullName evidence="2">Uncharacterized protein</fullName>
    </submittedName>
</protein>
<reference evidence="4 5" key="1">
    <citation type="submission" date="2018-06" db="EMBL/GenBank/DDBJ databases">
        <authorList>
            <consortium name="Pathogen Informatics"/>
            <person name="Doyle S."/>
        </authorList>
    </citation>
    <scope>NUCLEOTIDE SEQUENCE [LARGE SCALE GENOMIC DNA]</scope>
    <source>
        <strain evidence="3 5">NCTC5052</strain>
        <strain evidence="2 4">NCTC9645</strain>
    </source>
</reference>
<keyword evidence="1" id="KW-0812">Transmembrane</keyword>
<dbReference type="Proteomes" id="UP000254103">
    <property type="component" value="Unassembled WGS sequence"/>
</dbReference>
<organism evidence="2 4">
    <name type="scientific">Klebsiella pneumoniae</name>
    <dbReference type="NCBI Taxonomy" id="573"/>
    <lineage>
        <taxon>Bacteria</taxon>
        <taxon>Pseudomonadati</taxon>
        <taxon>Pseudomonadota</taxon>
        <taxon>Gammaproteobacteria</taxon>
        <taxon>Enterobacterales</taxon>
        <taxon>Enterobacteriaceae</taxon>
        <taxon>Klebsiella/Raoultella group</taxon>
        <taxon>Klebsiella</taxon>
        <taxon>Klebsiella pneumoniae complex</taxon>
    </lineage>
</organism>
<dbReference type="EMBL" id="UASO01000004">
    <property type="protein sequence ID" value="SQC20725.1"/>
    <property type="molecule type" value="Genomic_DNA"/>
</dbReference>
<feature type="transmembrane region" description="Helical" evidence="1">
    <location>
        <begin position="95"/>
        <end position="111"/>
    </location>
</feature>